<dbReference type="OrthoDB" id="6612291at2759"/>
<evidence type="ECO:0000313" key="11">
    <source>
        <dbReference type="Proteomes" id="UP000813385"/>
    </source>
</evidence>
<comment type="caution">
    <text evidence="10">The sequence shown here is derived from an EMBL/GenBank/DDBJ whole genome shotgun (WGS) entry which is preliminary data.</text>
</comment>
<feature type="transmembrane region" description="Helical" evidence="8">
    <location>
        <begin position="158"/>
        <end position="176"/>
    </location>
</feature>
<dbReference type="SUPFAM" id="SSF103473">
    <property type="entry name" value="MFS general substrate transporter"/>
    <property type="match status" value="1"/>
</dbReference>
<evidence type="ECO:0000256" key="6">
    <source>
        <dbReference type="ARBA" id="ARBA00023136"/>
    </source>
</evidence>
<dbReference type="Proteomes" id="UP000813385">
    <property type="component" value="Unassembled WGS sequence"/>
</dbReference>
<comment type="subcellular location">
    <subcellularLocation>
        <location evidence="1">Membrane</location>
        <topology evidence="1">Multi-pass membrane protein</topology>
    </subcellularLocation>
</comment>
<feature type="transmembrane region" description="Helical" evidence="8">
    <location>
        <begin position="374"/>
        <end position="394"/>
    </location>
</feature>
<dbReference type="InterPro" id="IPR003663">
    <property type="entry name" value="Sugar/inositol_transpt"/>
</dbReference>
<evidence type="ECO:0000256" key="2">
    <source>
        <dbReference type="ARBA" id="ARBA00010992"/>
    </source>
</evidence>
<dbReference type="InterPro" id="IPR036259">
    <property type="entry name" value="MFS_trans_sf"/>
</dbReference>
<evidence type="ECO:0000313" key="10">
    <source>
        <dbReference type="EMBL" id="KAH7358856.1"/>
    </source>
</evidence>
<feature type="transmembrane region" description="Helical" evidence="8">
    <location>
        <begin position="12"/>
        <end position="32"/>
    </location>
</feature>
<keyword evidence="3 7" id="KW-0813">Transport</keyword>
<dbReference type="GO" id="GO:0005351">
    <property type="term" value="F:carbohydrate:proton symporter activity"/>
    <property type="evidence" value="ECO:0007669"/>
    <property type="project" value="TreeGrafter"/>
</dbReference>
<dbReference type="InterPro" id="IPR005828">
    <property type="entry name" value="MFS_sugar_transport-like"/>
</dbReference>
<dbReference type="PANTHER" id="PTHR48022:SF77">
    <property type="entry name" value="MAJOR FACILITATOR SUPERFAMILY (MFS) PROFILE DOMAIN-CONTAINING PROTEIN"/>
    <property type="match status" value="1"/>
</dbReference>
<comment type="similarity">
    <text evidence="2 7">Belongs to the major facilitator superfamily. Sugar transporter (TC 2.A.1.1) family.</text>
</comment>
<evidence type="ECO:0000256" key="7">
    <source>
        <dbReference type="RuleBase" id="RU003346"/>
    </source>
</evidence>
<dbReference type="NCBIfam" id="TIGR00879">
    <property type="entry name" value="SP"/>
    <property type="match status" value="1"/>
</dbReference>
<feature type="transmembrane region" description="Helical" evidence="8">
    <location>
        <begin position="406"/>
        <end position="426"/>
    </location>
</feature>
<feature type="domain" description="Major facilitator superfamily (MFS) profile" evidence="9">
    <location>
        <begin position="19"/>
        <end position="460"/>
    </location>
</feature>
<accession>A0A8K0T9R6</accession>
<keyword evidence="6 8" id="KW-0472">Membrane</keyword>
<dbReference type="PANTHER" id="PTHR48022">
    <property type="entry name" value="PLASTIDIC GLUCOSE TRANSPORTER 4"/>
    <property type="match status" value="1"/>
</dbReference>
<feature type="transmembrane region" description="Helical" evidence="8">
    <location>
        <begin position="188"/>
        <end position="207"/>
    </location>
</feature>
<dbReference type="Pfam" id="PF00083">
    <property type="entry name" value="Sugar_tr"/>
    <property type="match status" value="1"/>
</dbReference>
<sequence>MGVFKINNARYFNRSLFLSVILIAVSSFNYGFDNQAFATTQAMEPFQRQFGEYNESLGRYNLPTDWLALFNSLNYIGFAAGVLIGGWVCDHFGRRWCMFAMSCYALVTATIAVTSNRREQIMAARVLNYVYVGMELSVVPLFQSEIVPAPVRGLVVGTYQWSLILGGVVINAICYGTSHFPDNRAWRVPLGFFYVVPSIVASCIFLIPESPRWLLRRGRVEESRAALHKLRQGAFTEDEIAAEFRELEFALENESEKGKFTEVFRGVNLRRTLIVVAVNFFQQATGQAFSSQYGAVFVRSLRVMNPILFTLMTSCITASVMVITLVLNDKTGRRVMLMTSSACMAAVLITMGGLGVQEPVPTTLKKATVGMMALFGPSFALGWGPLCYVVATEVTSMRLRDKTSRIGFFVNVLFNFVVNYSIPYLVFADRAGLGSKVGFIFGAISVASLVFVFICVPECKGKTLEQVDWLFNNKVRMRDFGKTDTSGMLAEARAGQKVDEESQGETEKGAIVTARADEGRVSVAK</sequence>
<name>A0A8K0T9R6_9PEZI</name>
<feature type="transmembrane region" description="Helical" evidence="8">
    <location>
        <begin position="335"/>
        <end position="354"/>
    </location>
</feature>
<dbReference type="AlphaFoldDB" id="A0A8K0T9R6"/>
<keyword evidence="11" id="KW-1185">Reference proteome</keyword>
<protein>
    <submittedName>
        <fullName evidence="10">General substrate transporter</fullName>
    </submittedName>
</protein>
<keyword evidence="4 8" id="KW-0812">Transmembrane</keyword>
<evidence type="ECO:0000256" key="5">
    <source>
        <dbReference type="ARBA" id="ARBA00022989"/>
    </source>
</evidence>
<dbReference type="InterPro" id="IPR020846">
    <property type="entry name" value="MFS_dom"/>
</dbReference>
<evidence type="ECO:0000256" key="4">
    <source>
        <dbReference type="ARBA" id="ARBA00022692"/>
    </source>
</evidence>
<evidence type="ECO:0000256" key="3">
    <source>
        <dbReference type="ARBA" id="ARBA00022448"/>
    </source>
</evidence>
<feature type="transmembrane region" description="Helical" evidence="8">
    <location>
        <begin position="307"/>
        <end position="328"/>
    </location>
</feature>
<organism evidence="10 11">
    <name type="scientific">Plectosphaerella cucumerina</name>
    <dbReference type="NCBI Taxonomy" id="40658"/>
    <lineage>
        <taxon>Eukaryota</taxon>
        <taxon>Fungi</taxon>
        <taxon>Dikarya</taxon>
        <taxon>Ascomycota</taxon>
        <taxon>Pezizomycotina</taxon>
        <taxon>Sordariomycetes</taxon>
        <taxon>Hypocreomycetidae</taxon>
        <taxon>Glomerellales</taxon>
        <taxon>Plectosphaerellaceae</taxon>
        <taxon>Plectosphaerella</taxon>
    </lineage>
</organism>
<evidence type="ECO:0000259" key="9">
    <source>
        <dbReference type="PROSITE" id="PS50850"/>
    </source>
</evidence>
<evidence type="ECO:0000256" key="8">
    <source>
        <dbReference type="SAM" id="Phobius"/>
    </source>
</evidence>
<dbReference type="FunFam" id="1.20.1250.20:FF:000078">
    <property type="entry name" value="MFS maltose transporter, putative"/>
    <property type="match status" value="1"/>
</dbReference>
<feature type="transmembrane region" description="Helical" evidence="8">
    <location>
        <begin position="438"/>
        <end position="456"/>
    </location>
</feature>
<dbReference type="InterPro" id="IPR050360">
    <property type="entry name" value="MFS_Sugar_Transporters"/>
</dbReference>
<keyword evidence="5 8" id="KW-1133">Transmembrane helix</keyword>
<dbReference type="GO" id="GO:0016020">
    <property type="term" value="C:membrane"/>
    <property type="evidence" value="ECO:0007669"/>
    <property type="project" value="UniProtKB-SubCell"/>
</dbReference>
<proteinExistence type="inferred from homology"/>
<gene>
    <name evidence="10" type="ORF">B0T11DRAFT_109276</name>
</gene>
<feature type="transmembrane region" description="Helical" evidence="8">
    <location>
        <begin position="96"/>
        <end position="115"/>
    </location>
</feature>
<feature type="transmembrane region" description="Helical" evidence="8">
    <location>
        <begin position="66"/>
        <end position="89"/>
    </location>
</feature>
<dbReference type="PROSITE" id="PS50850">
    <property type="entry name" value="MFS"/>
    <property type="match status" value="1"/>
</dbReference>
<evidence type="ECO:0000256" key="1">
    <source>
        <dbReference type="ARBA" id="ARBA00004141"/>
    </source>
</evidence>
<dbReference type="Gene3D" id="1.20.1250.20">
    <property type="entry name" value="MFS general substrate transporter like domains"/>
    <property type="match status" value="1"/>
</dbReference>
<dbReference type="EMBL" id="JAGPXD010000004">
    <property type="protein sequence ID" value="KAH7358856.1"/>
    <property type="molecule type" value="Genomic_DNA"/>
</dbReference>
<reference evidence="10" key="1">
    <citation type="journal article" date="2021" name="Nat. Commun.">
        <title>Genetic determinants of endophytism in the Arabidopsis root mycobiome.</title>
        <authorList>
            <person name="Mesny F."/>
            <person name="Miyauchi S."/>
            <person name="Thiergart T."/>
            <person name="Pickel B."/>
            <person name="Atanasova L."/>
            <person name="Karlsson M."/>
            <person name="Huettel B."/>
            <person name="Barry K.W."/>
            <person name="Haridas S."/>
            <person name="Chen C."/>
            <person name="Bauer D."/>
            <person name="Andreopoulos W."/>
            <person name="Pangilinan J."/>
            <person name="LaButti K."/>
            <person name="Riley R."/>
            <person name="Lipzen A."/>
            <person name="Clum A."/>
            <person name="Drula E."/>
            <person name="Henrissat B."/>
            <person name="Kohler A."/>
            <person name="Grigoriev I.V."/>
            <person name="Martin F.M."/>
            <person name="Hacquard S."/>
        </authorList>
    </citation>
    <scope>NUCLEOTIDE SEQUENCE</scope>
    <source>
        <strain evidence="10">MPI-CAGE-AT-0016</strain>
    </source>
</reference>